<reference evidence="2 3" key="1">
    <citation type="journal article" date="2023" name="Plants (Basel)">
        <title>Bridging the Gap: Combining Genomics and Transcriptomics Approaches to Understand Stylosanthes scabra, an Orphan Legume from the Brazilian Caatinga.</title>
        <authorList>
            <person name="Ferreira-Neto J.R.C."/>
            <person name="da Silva M.D."/>
            <person name="Binneck E."/>
            <person name="de Melo N.F."/>
            <person name="da Silva R.H."/>
            <person name="de Melo A.L.T.M."/>
            <person name="Pandolfi V."/>
            <person name="Bustamante F.O."/>
            <person name="Brasileiro-Vidal A.C."/>
            <person name="Benko-Iseppon A.M."/>
        </authorList>
    </citation>
    <scope>NUCLEOTIDE SEQUENCE [LARGE SCALE GENOMIC DNA]</scope>
    <source>
        <tissue evidence="2">Leaves</tissue>
    </source>
</reference>
<accession>A0ABU6QVM2</accession>
<feature type="compositionally biased region" description="Polar residues" evidence="1">
    <location>
        <begin position="21"/>
        <end position="32"/>
    </location>
</feature>
<sequence>AQSGEKEPKGSYEEQGKQGEWTKSQKPKSSLTARPPPLHGAPAPSFLDEEVFCWWRGRTTEMARPHHPNS</sequence>
<feature type="non-terminal residue" evidence="2">
    <location>
        <position position="1"/>
    </location>
</feature>
<evidence type="ECO:0000313" key="3">
    <source>
        <dbReference type="Proteomes" id="UP001341840"/>
    </source>
</evidence>
<feature type="region of interest" description="Disordered" evidence="1">
    <location>
        <begin position="1"/>
        <end position="46"/>
    </location>
</feature>
<feature type="compositionally biased region" description="Basic and acidic residues" evidence="1">
    <location>
        <begin position="1"/>
        <end position="17"/>
    </location>
</feature>
<proteinExistence type="predicted"/>
<evidence type="ECO:0000313" key="2">
    <source>
        <dbReference type="EMBL" id="MED6115633.1"/>
    </source>
</evidence>
<gene>
    <name evidence="2" type="ORF">PIB30_092566</name>
</gene>
<evidence type="ECO:0000256" key="1">
    <source>
        <dbReference type="SAM" id="MobiDB-lite"/>
    </source>
</evidence>
<organism evidence="2 3">
    <name type="scientific">Stylosanthes scabra</name>
    <dbReference type="NCBI Taxonomy" id="79078"/>
    <lineage>
        <taxon>Eukaryota</taxon>
        <taxon>Viridiplantae</taxon>
        <taxon>Streptophyta</taxon>
        <taxon>Embryophyta</taxon>
        <taxon>Tracheophyta</taxon>
        <taxon>Spermatophyta</taxon>
        <taxon>Magnoliopsida</taxon>
        <taxon>eudicotyledons</taxon>
        <taxon>Gunneridae</taxon>
        <taxon>Pentapetalae</taxon>
        <taxon>rosids</taxon>
        <taxon>fabids</taxon>
        <taxon>Fabales</taxon>
        <taxon>Fabaceae</taxon>
        <taxon>Papilionoideae</taxon>
        <taxon>50 kb inversion clade</taxon>
        <taxon>dalbergioids sensu lato</taxon>
        <taxon>Dalbergieae</taxon>
        <taxon>Pterocarpus clade</taxon>
        <taxon>Stylosanthes</taxon>
    </lineage>
</organism>
<protein>
    <submittedName>
        <fullName evidence="2">Uncharacterized protein</fullName>
    </submittedName>
</protein>
<name>A0ABU6QVM2_9FABA</name>
<keyword evidence="3" id="KW-1185">Reference proteome</keyword>
<dbReference type="EMBL" id="JASCZI010001918">
    <property type="protein sequence ID" value="MED6115633.1"/>
    <property type="molecule type" value="Genomic_DNA"/>
</dbReference>
<comment type="caution">
    <text evidence="2">The sequence shown here is derived from an EMBL/GenBank/DDBJ whole genome shotgun (WGS) entry which is preliminary data.</text>
</comment>
<dbReference type="Proteomes" id="UP001341840">
    <property type="component" value="Unassembled WGS sequence"/>
</dbReference>